<dbReference type="Proteomes" id="UP001476247">
    <property type="component" value="Unassembled WGS sequence"/>
</dbReference>
<feature type="region of interest" description="Disordered" evidence="1">
    <location>
        <begin position="1362"/>
        <end position="1405"/>
    </location>
</feature>
<comment type="caution">
    <text evidence="2">The sequence shown here is derived from an EMBL/GenBank/DDBJ whole genome shotgun (WGS) entry which is preliminary data.</text>
</comment>
<evidence type="ECO:0008006" key="4">
    <source>
        <dbReference type="Google" id="ProtNLM"/>
    </source>
</evidence>
<feature type="compositionally biased region" description="Polar residues" evidence="1">
    <location>
        <begin position="1362"/>
        <end position="1373"/>
    </location>
</feature>
<feature type="region of interest" description="Disordered" evidence="1">
    <location>
        <begin position="2130"/>
        <end position="2153"/>
    </location>
</feature>
<feature type="region of interest" description="Disordered" evidence="1">
    <location>
        <begin position="570"/>
        <end position="607"/>
    </location>
</feature>
<proteinExistence type="predicted"/>
<accession>A0ABP9Y985</accession>
<gene>
    <name evidence="2" type="ORF">HPULCUR_009014</name>
</gene>
<feature type="compositionally biased region" description="Polar residues" evidence="1">
    <location>
        <begin position="2313"/>
        <end position="2342"/>
    </location>
</feature>
<dbReference type="PANTHER" id="PTHR14918">
    <property type="entry name" value="KICSTOR COMPLEX PROTEIN SZT2"/>
    <property type="match status" value="1"/>
</dbReference>
<feature type="region of interest" description="Disordered" evidence="1">
    <location>
        <begin position="328"/>
        <end position="427"/>
    </location>
</feature>
<evidence type="ECO:0000313" key="2">
    <source>
        <dbReference type="EMBL" id="GAA5803532.1"/>
    </source>
</evidence>
<feature type="compositionally biased region" description="Acidic residues" evidence="1">
    <location>
        <begin position="2725"/>
        <end position="2736"/>
    </location>
</feature>
<feature type="compositionally biased region" description="Polar residues" evidence="1">
    <location>
        <begin position="328"/>
        <end position="364"/>
    </location>
</feature>
<evidence type="ECO:0000256" key="1">
    <source>
        <dbReference type="SAM" id="MobiDB-lite"/>
    </source>
</evidence>
<sequence>MESGPKHTQLNLNDPHLSSSNTTNGLVQEDASTPTDVKLVEARIAILLRNPNPYATRNEPTMWILEHMFRPLTTRDYDEYQLLLLSGSMKPPWERKRKEVPLRNPQENYFTHPTVSPGTTAEGTPTPPVISSQYLQQSPNQTVADKMYIMTPRTRILTVAKEHSMVFMIDLSSSLATIETSTGNVMIGSAYNVYVLKDMSNRAFIYNVYYIRLENIINGLVRPFSLNVSDTSPPIVMEHIIRITVIAECSQFGSNMNVIPILAEYPTMRVLIQNVLVSVNNVSAVLKNLKDSINTFKKDLGKFRKKLTMKRSKGYALDVRGDHAQTVTESAESNFSLDSPTKSNTQLRKNSVISIKGNEQPNPSKHTRNKSITKQIKKSDSNSAKKTSHHHHHHHSYQHRHSSSSVVGSSNAAGPMKRSTAKDKKDVWGVGKTGSTLSYILRAGLFALNLLPKDGQPSLILMTDGVVKSNIQDESVIRQLTSEHVSCNVVQIGQEKGFFPSLNFGFVPDNEILEYLTTATNGNFMFAENCPSIVPSTPPTTDDCNELFSDPPNVYHHRLLLKEIYLDKAHSSRQSRKNKDSNNSTGQNKSGEINKESSTSNVVDMAPSNVRPHREHRLFPWDPFSQPIVEDIGICKFKEYFLPTECWHFMRARLRQGFLLHSVALIDEAKPAVGARATTQGRYAGQILDEDNISNTYQKKESVVIVFVLHWQPSITVEYRIKSLWTSSLRHYLRTLSLNQERLINIPEEPRLLDNDNIFTCMRAPRAQIFIKSTASFTHMLSNWDQSQRRNQMMAVQGAKSNVDLNGSPGSIKVGKMKRLLERLSETDGMLKQLVQFNLSEKINTSTTTFNADESISKGGIHQVQSSTSSGDWSAQLNYIQKFSSHWAKLDRSELRVFNMCWYDEQYFNLIIGSSMTPYNIKDYRLDGTHAMGAEFDEIQVALNLIYSKLENWSTFMSEDQQVYIKILNINETIYSSKSHPMDKKPLNVPINSGKKQIVPQFCELRVVRETDKVLCIKLMFFNIDLRHRHCITQELQELLHTESQQHGLHQTLASLEIKNPIANGLGIEEEIESSTTVTLAKRPLSSLLMRDGVHFLPTSGELEFGKAPATHGNHGPSHPNKSLWFINPALLLTGEFIVRNYLLQYTWHWDTREITNEKYLNNRYMVPILSLAFEHIAVTRLEQKWSLISFSKSFAHFYKEIYCSDSNSVYSVQYFIWKDFPSKRISTELWLEPHSDETTLKFHDSIKIDTFEKDKQVLSQLTTFDIMSGFGQSHSGFVNDALSDPMEVEDEARGIVKVMQRASLFNLSSVLRLGSFLFALYRCPNYNRHFHPEGNDSNVVDHQQQQAAAAATAAVAHSMSASVNLSDPQDSGSYVRRRNGNTSSGIGSSAASSSRSRNVPKFSPAASPLVARTPLIWHSDHKSSTTCTCPRPDELICAEKDDISKLRPVFRDISLLHYYVENLLSAVTDRSMSLNKTPVDEFWSSIVKQLLQTKDVGASRSTLYVAQNFRHLRCFVKSFDPSVFVVILIPRLDAVVKGLCSMDASNTMPSKESFDRMGLMMFECHRQDSSNNYNTVLNFDQIKVRPIDPTSSKDWLESLGSTLRPDLSRGYFSSTVMNEPLSDRTLRLMQDVSQVYSRSFVKSIFTCLLHGRAIDSEDFEKVLEICDESNLDIDLTGYLNVQTLLKRRSRTSEEELVSANQRFISVLGHYFEPVIISNTKWTNMYCYRPPFAKVGQKLGLSLSSGEKPSNLADVVVCAQNPLFVRLDCTLRKPADNGVGFTEITFPLRSLPVSYEGESEDGNLYNFEPESIGTKFSPVDSADGTTATLHLVCMTLPQSEYDPPNALFSHKATCPAESVAPHQASFLDADKTHRARLPSLSQDKQDALVETEARLTWLFTEEIMHGLLRSGPITQNVIRYIEAQLKKKNPFVDFPTTMFIPLAFVKSQKESRRMFFEELEKHDKSPYRLVRVGDCFYASDNGSNSNLVSKHDLLEEDDDESLFDGEGLNITTDISMKKSASVAAADGEQGSDEFCEGLGISILEPETPDEEDMDMDTKDEPMRTQLYWLLLIPQVQNVQIYFYSKMQQSVNRSEIIRITKSMVNEVMERTNKMSLLQYLHDTRRCSKYLLAPTEDEKPMSSSGDESSDDDDNFITGSRNNLVEILSTSGEEAAFAPPKKFIPGQFGCEIVFTKHFPLHWRLSPNAAFNKLMTDTLPPFLVKNKPGMFVISHENAVVYCFLSEVSIAVHSSTLSDTMNQSFLSISNNETDDSYYMSHPESPYGSSFVNGNDNNDGLGTSQSRIRHAAHMYTKHSPQGSITSQHISPRHSPSFTDAGVSNSSPATGKRHTGRQYEGRELVLEVYGVESDSYIVDGLVEMIDSRITSEITLKEVQQFLIRNPNSKLSRADIEFILPVEKSPLIQKQLCIPSLVENTVQFLKIFRKNILSGSSLHAIHSNYLPSVVKRQHDLRYSSYGNSDFNGRLLGENSNKLLSEEWSCLDLSFYYNYLNRAPGMYLPFEQKIGEGVAGICLSVVNEDDLAYNKIVSNYPSGGPVKEANKFDLQDLTACLDSDFEKANNDEKLRICIDIWSHCKIDVNQIYLYFYKSFRQSICDYIIENAVSFIPRQIISETNSNYQEEFKSVATLLMFTLQKASEWESSTVKKISRPIQLTPWYFDGIVQQLKCDLIDIHNSLEPTIARTVLSSALPGFSCDPEPENYKLYTPGFPDEDNFDEENDDKSEQKKPYNIPPTSNQGKRQKNVEEVSPFSHENYRYLVISGLPELYNKYVLSNPRRSSTEVLENGSRMASRIMFGNGVNSIVEEEPSSYLKGDGFKRDDTNSLHSRQESLASSISKILPTYLSKQKNSDYKEVSHQHSFLVFTLDSSQLSIYAYNCSDTFTEHVFNSTYKNVVSQETRHLGLNNILHQKLGLFHHTDTMSRILSHNHDISYASLSSISASVANPATPLQHSALTQVQNSNNSSSRVSMSPNVVNTIGRLVQIDSSSSIPSIDSLASDRRKAKSPVDLEILRNLVTNTFDYNHRFKGANSHLNLQRMMSTDSSFQQQNVFETVDNAKLCRAYKSNAETVYTAVRGADANTVLRDVYAESTEENKNRYDKDYLLRHGEPYLDMYLARSKPLAAHEKAFKVYTKWADQYYGPGHTETTDEMMTVDELKQILKASRLLHFCRTPLIFSETNTSVSDIASVAVNGVFEKLFNKPTVQKSEEMTAWYERLSRGFMKEYASYLGSIGMHLIVYGPSNDQQDEVEAYLSHFTITENYSVISPVVYLLQVFEGGSIMCEVRLTGAFVSVTLYTLHRRYGRLQSSPYTQRRKEIGRENFQSFMGECDQFKQRIHVNSFVFDFHLRYIQRSLDDVELLPSNLNLLSIIKNTVAVYDRPAIYSRNRIINGIYEFPVEESLCNLSSWILGSGTKLKLKTLKVDKVPVACFISSDDLSFENKESDTNSPFRYTLVICPAEKQMFGKWRDSISVHRQGSFDMMGSNPTQKLVTRIVNTGSNDEYTRKISLQYFILVTYRGMDRCTSFDNCQRAWSEVLKEKPQRYANFLDEVLVPETFKMNDVFESAKLKIDSIIDKAIHYFHLESDWNKLYEIVRPNLTKELPEDLVQLTSKFNPIDLGVADPSFNKFLQLKGLNWNDALDNLKTFYKMTSGEIHIRDTRHVLLFIPNAVSPTFFHFVCTPGEKCIVTINTKEDQRTGHGLREDEKIYISQLATNLSYYIWKRVHYY</sequence>
<dbReference type="EMBL" id="BAABUJ010000029">
    <property type="protein sequence ID" value="GAA5803532.1"/>
    <property type="molecule type" value="Genomic_DNA"/>
</dbReference>
<keyword evidence="3" id="KW-1185">Reference proteome</keyword>
<feature type="compositionally biased region" description="Polar residues" evidence="1">
    <location>
        <begin position="581"/>
        <end position="602"/>
    </location>
</feature>
<reference evidence="2 3" key="1">
    <citation type="submission" date="2024-04" db="EMBL/GenBank/DDBJ databases">
        <title>genome sequences of Mucor flavus KT1a and Helicostylum pulchrum KT1b strains isolation_sourced from the surface of a dry-aged beef.</title>
        <authorList>
            <person name="Toyotome T."/>
            <person name="Hosono M."/>
            <person name="Torimaru M."/>
            <person name="Fukuda K."/>
            <person name="Mikami N."/>
        </authorList>
    </citation>
    <scope>NUCLEOTIDE SEQUENCE [LARGE SCALE GENOMIC DNA]</scope>
    <source>
        <strain evidence="2 3">KT1b</strain>
    </source>
</reference>
<evidence type="ECO:0000313" key="3">
    <source>
        <dbReference type="Proteomes" id="UP001476247"/>
    </source>
</evidence>
<feature type="region of interest" description="Disordered" evidence="1">
    <location>
        <begin position="2716"/>
        <end position="2759"/>
    </location>
</feature>
<dbReference type="PANTHER" id="PTHR14918:SF3">
    <property type="entry name" value="KICSTOR COMPLEX PROTEIN SZT2"/>
    <property type="match status" value="1"/>
</dbReference>
<feature type="region of interest" description="Disordered" evidence="1">
    <location>
        <begin position="2313"/>
        <end position="2350"/>
    </location>
</feature>
<dbReference type="InterPro" id="IPR033228">
    <property type="entry name" value="SZT2"/>
</dbReference>
<feature type="region of interest" description="Disordered" evidence="1">
    <location>
        <begin position="1"/>
        <end position="32"/>
    </location>
</feature>
<feature type="compositionally biased region" description="Low complexity" evidence="1">
    <location>
        <begin position="1381"/>
        <end position="1398"/>
    </location>
</feature>
<name>A0ABP9Y985_9FUNG</name>
<protein>
    <recommendedName>
        <fullName evidence="4">Fragile site-associated protein C-terminal domain-containing protein</fullName>
    </recommendedName>
</protein>
<feature type="compositionally biased region" description="Basic residues" evidence="1">
    <location>
        <begin position="386"/>
        <end position="402"/>
    </location>
</feature>
<organism evidence="2 3">
    <name type="scientific">Helicostylum pulchrum</name>
    <dbReference type="NCBI Taxonomy" id="562976"/>
    <lineage>
        <taxon>Eukaryota</taxon>
        <taxon>Fungi</taxon>
        <taxon>Fungi incertae sedis</taxon>
        <taxon>Mucoromycota</taxon>
        <taxon>Mucoromycotina</taxon>
        <taxon>Mucoromycetes</taxon>
        <taxon>Mucorales</taxon>
        <taxon>Mucorineae</taxon>
        <taxon>Mucoraceae</taxon>
        <taxon>Helicostylum</taxon>
    </lineage>
</organism>